<accession>A0A9D6L5J7</accession>
<gene>
    <name evidence="5 7" type="primary">frr</name>
    <name evidence="7" type="ORF">HY076_03365</name>
</gene>
<comment type="similarity">
    <text evidence="2 5">Belongs to the RRF family.</text>
</comment>
<dbReference type="FunFam" id="3.30.1360.40:FF:000001">
    <property type="entry name" value="Ribosome-recycling factor"/>
    <property type="match status" value="1"/>
</dbReference>
<dbReference type="CDD" id="cd00520">
    <property type="entry name" value="RRF"/>
    <property type="match status" value="1"/>
</dbReference>
<dbReference type="Gene3D" id="3.30.1360.40">
    <property type="match status" value="1"/>
</dbReference>
<dbReference type="NCBIfam" id="TIGR00496">
    <property type="entry name" value="frr"/>
    <property type="match status" value="1"/>
</dbReference>
<dbReference type="Proteomes" id="UP000807850">
    <property type="component" value="Unassembled WGS sequence"/>
</dbReference>
<name>A0A9D6L5J7_UNCEI</name>
<dbReference type="GO" id="GO:0043023">
    <property type="term" value="F:ribosomal large subunit binding"/>
    <property type="evidence" value="ECO:0007669"/>
    <property type="project" value="TreeGrafter"/>
</dbReference>
<dbReference type="Pfam" id="PF01765">
    <property type="entry name" value="RRF"/>
    <property type="match status" value="1"/>
</dbReference>
<comment type="function">
    <text evidence="5">Responsible for the release of ribosomes from messenger RNA at the termination of protein biosynthesis. May increase the efficiency of translation by recycling ribosomes from one round of translation to another.</text>
</comment>
<evidence type="ECO:0000259" key="6">
    <source>
        <dbReference type="Pfam" id="PF01765"/>
    </source>
</evidence>
<dbReference type="GO" id="GO:0005737">
    <property type="term" value="C:cytoplasm"/>
    <property type="evidence" value="ECO:0007669"/>
    <property type="project" value="UniProtKB-SubCell"/>
</dbReference>
<keyword evidence="4 5" id="KW-0648">Protein biosynthesis</keyword>
<protein>
    <recommendedName>
        <fullName evidence="5">Ribosome-recycling factor</fullName>
        <shortName evidence="5">RRF</shortName>
    </recommendedName>
    <alternativeName>
        <fullName evidence="5">Ribosome-releasing factor</fullName>
    </alternativeName>
</protein>
<evidence type="ECO:0000256" key="5">
    <source>
        <dbReference type="HAMAP-Rule" id="MF_00040"/>
    </source>
</evidence>
<dbReference type="InterPro" id="IPR036191">
    <property type="entry name" value="RRF_sf"/>
</dbReference>
<evidence type="ECO:0000256" key="2">
    <source>
        <dbReference type="ARBA" id="ARBA00005912"/>
    </source>
</evidence>
<dbReference type="GO" id="GO:0006415">
    <property type="term" value="P:translational termination"/>
    <property type="evidence" value="ECO:0007669"/>
    <property type="project" value="UniProtKB-UniRule"/>
</dbReference>
<reference evidence="7" key="1">
    <citation type="submission" date="2020-07" db="EMBL/GenBank/DDBJ databases">
        <title>Huge and variable diversity of episymbiotic CPR bacteria and DPANN archaea in groundwater ecosystems.</title>
        <authorList>
            <person name="He C.Y."/>
            <person name="Keren R."/>
            <person name="Whittaker M."/>
            <person name="Farag I.F."/>
            <person name="Doudna J."/>
            <person name="Cate J.H.D."/>
            <person name="Banfield J.F."/>
        </authorList>
    </citation>
    <scope>NUCLEOTIDE SEQUENCE</scope>
    <source>
        <strain evidence="7">NC_groundwater_928_Pr1_S-0.2um_72_17</strain>
    </source>
</reference>
<feature type="domain" description="Ribosome recycling factor" evidence="6">
    <location>
        <begin position="20"/>
        <end position="182"/>
    </location>
</feature>
<evidence type="ECO:0000256" key="4">
    <source>
        <dbReference type="ARBA" id="ARBA00022917"/>
    </source>
</evidence>
<comment type="caution">
    <text evidence="7">The sequence shown here is derived from an EMBL/GenBank/DDBJ whole genome shotgun (WGS) entry which is preliminary data.</text>
</comment>
<dbReference type="Gene3D" id="1.10.132.20">
    <property type="entry name" value="Ribosome-recycling factor"/>
    <property type="match status" value="1"/>
</dbReference>
<organism evidence="7 8">
    <name type="scientific">Eiseniibacteriota bacterium</name>
    <dbReference type="NCBI Taxonomy" id="2212470"/>
    <lineage>
        <taxon>Bacteria</taxon>
        <taxon>Candidatus Eiseniibacteriota</taxon>
    </lineage>
</organism>
<dbReference type="SUPFAM" id="SSF55194">
    <property type="entry name" value="Ribosome recycling factor, RRF"/>
    <property type="match status" value="1"/>
</dbReference>
<dbReference type="FunFam" id="1.10.132.20:FF:000001">
    <property type="entry name" value="Ribosome-recycling factor"/>
    <property type="match status" value="1"/>
</dbReference>
<evidence type="ECO:0000256" key="1">
    <source>
        <dbReference type="ARBA" id="ARBA00004496"/>
    </source>
</evidence>
<evidence type="ECO:0000313" key="7">
    <source>
        <dbReference type="EMBL" id="MBI3539293.1"/>
    </source>
</evidence>
<evidence type="ECO:0000313" key="8">
    <source>
        <dbReference type="Proteomes" id="UP000807850"/>
    </source>
</evidence>
<dbReference type="InterPro" id="IPR002661">
    <property type="entry name" value="Ribosome_recyc_fac"/>
</dbReference>
<dbReference type="PANTHER" id="PTHR20982:SF3">
    <property type="entry name" value="MITOCHONDRIAL RIBOSOME RECYCLING FACTOR PSEUDO 1"/>
    <property type="match status" value="1"/>
</dbReference>
<sequence>MNRILVDAEERMKKALEGTRRELSGLRTGKASPALLDIVKVEAYGQMMSLKELGQVSAPEPRLLVVQPYDKAMVKAVSRGIAMAELGLNPTDDGTVVRIPIPALTEERRKDMVKLVAKYTEEGRVHVRQVRHDVNKDVKHQQDAGTLAEDDGKRLIADVQKLTDKYIALLDELLKKKTAEVMEV</sequence>
<keyword evidence="3 5" id="KW-0963">Cytoplasm</keyword>
<comment type="subcellular location">
    <subcellularLocation>
        <location evidence="1 5">Cytoplasm</location>
    </subcellularLocation>
</comment>
<evidence type="ECO:0000256" key="3">
    <source>
        <dbReference type="ARBA" id="ARBA00022490"/>
    </source>
</evidence>
<dbReference type="InterPro" id="IPR023584">
    <property type="entry name" value="Ribosome_recyc_fac_dom"/>
</dbReference>
<dbReference type="HAMAP" id="MF_00040">
    <property type="entry name" value="RRF"/>
    <property type="match status" value="1"/>
</dbReference>
<dbReference type="EMBL" id="JACQAY010000099">
    <property type="protein sequence ID" value="MBI3539293.1"/>
    <property type="molecule type" value="Genomic_DNA"/>
</dbReference>
<dbReference type="PANTHER" id="PTHR20982">
    <property type="entry name" value="RIBOSOME RECYCLING FACTOR"/>
    <property type="match status" value="1"/>
</dbReference>
<dbReference type="AlphaFoldDB" id="A0A9D6L5J7"/>
<proteinExistence type="inferred from homology"/>